<evidence type="ECO:0000313" key="2">
    <source>
        <dbReference type="Proteomes" id="UP000007266"/>
    </source>
</evidence>
<protein>
    <submittedName>
        <fullName evidence="1">Uncharacterized protein</fullName>
    </submittedName>
</protein>
<accession>D7GYF0</accession>
<reference evidence="1 2" key="1">
    <citation type="journal article" date="2008" name="Nature">
        <title>The genome of the model beetle and pest Tribolium castaneum.</title>
        <authorList>
            <consortium name="Tribolium Genome Sequencing Consortium"/>
            <person name="Richards S."/>
            <person name="Gibbs R.A."/>
            <person name="Weinstock G.M."/>
            <person name="Brown S.J."/>
            <person name="Denell R."/>
            <person name="Beeman R.W."/>
            <person name="Gibbs R."/>
            <person name="Beeman R.W."/>
            <person name="Brown S.J."/>
            <person name="Bucher G."/>
            <person name="Friedrich M."/>
            <person name="Grimmelikhuijzen C.J."/>
            <person name="Klingler M."/>
            <person name="Lorenzen M."/>
            <person name="Richards S."/>
            <person name="Roth S."/>
            <person name="Schroder R."/>
            <person name="Tautz D."/>
            <person name="Zdobnov E.M."/>
            <person name="Muzny D."/>
            <person name="Gibbs R.A."/>
            <person name="Weinstock G.M."/>
            <person name="Attaway T."/>
            <person name="Bell S."/>
            <person name="Buhay C.J."/>
            <person name="Chandrabose M.N."/>
            <person name="Chavez D."/>
            <person name="Clerk-Blankenburg K.P."/>
            <person name="Cree A."/>
            <person name="Dao M."/>
            <person name="Davis C."/>
            <person name="Chacko J."/>
            <person name="Dinh H."/>
            <person name="Dugan-Rocha S."/>
            <person name="Fowler G."/>
            <person name="Garner T.T."/>
            <person name="Garnes J."/>
            <person name="Gnirke A."/>
            <person name="Hawes A."/>
            <person name="Hernandez J."/>
            <person name="Hines S."/>
            <person name="Holder M."/>
            <person name="Hume J."/>
            <person name="Jhangiani S.N."/>
            <person name="Joshi V."/>
            <person name="Khan Z.M."/>
            <person name="Jackson L."/>
            <person name="Kovar C."/>
            <person name="Kowis A."/>
            <person name="Lee S."/>
            <person name="Lewis L.R."/>
            <person name="Margolis J."/>
            <person name="Morgan M."/>
            <person name="Nazareth L.V."/>
            <person name="Nguyen N."/>
            <person name="Okwuonu G."/>
            <person name="Parker D."/>
            <person name="Richards S."/>
            <person name="Ruiz S.J."/>
            <person name="Santibanez J."/>
            <person name="Savard J."/>
            <person name="Scherer S.E."/>
            <person name="Schneider B."/>
            <person name="Sodergren E."/>
            <person name="Tautz D."/>
            <person name="Vattahil S."/>
            <person name="Villasana D."/>
            <person name="White C.S."/>
            <person name="Wright R."/>
            <person name="Park Y."/>
            <person name="Beeman R.W."/>
            <person name="Lord J."/>
            <person name="Oppert B."/>
            <person name="Lorenzen M."/>
            <person name="Brown S."/>
            <person name="Wang L."/>
            <person name="Savard J."/>
            <person name="Tautz D."/>
            <person name="Richards S."/>
            <person name="Weinstock G."/>
            <person name="Gibbs R.A."/>
            <person name="Liu Y."/>
            <person name="Worley K."/>
            <person name="Weinstock G."/>
            <person name="Elsik C.G."/>
            <person name="Reese J.T."/>
            <person name="Elhaik E."/>
            <person name="Landan G."/>
            <person name="Graur D."/>
            <person name="Arensburger P."/>
            <person name="Atkinson P."/>
            <person name="Beeman R.W."/>
            <person name="Beidler J."/>
            <person name="Brown S.J."/>
            <person name="Demuth J.P."/>
            <person name="Drury D.W."/>
            <person name="Du Y.Z."/>
            <person name="Fujiwara H."/>
            <person name="Lorenzen M."/>
            <person name="Maselli V."/>
            <person name="Osanai M."/>
            <person name="Park Y."/>
            <person name="Robertson H.M."/>
            <person name="Tu Z."/>
            <person name="Wang J.J."/>
            <person name="Wang S."/>
            <person name="Richards S."/>
            <person name="Song H."/>
            <person name="Zhang L."/>
            <person name="Sodergren E."/>
            <person name="Werner D."/>
            <person name="Stanke M."/>
            <person name="Morgenstern B."/>
            <person name="Solovyev V."/>
            <person name="Kosarev P."/>
            <person name="Brown G."/>
            <person name="Chen H.C."/>
            <person name="Ermolaeva O."/>
            <person name="Hlavina W."/>
            <person name="Kapustin Y."/>
            <person name="Kiryutin B."/>
            <person name="Kitts P."/>
            <person name="Maglott D."/>
            <person name="Pruitt K."/>
            <person name="Sapojnikov V."/>
            <person name="Souvorov A."/>
            <person name="Mackey A.J."/>
            <person name="Waterhouse R.M."/>
            <person name="Wyder S."/>
            <person name="Zdobnov E.M."/>
            <person name="Zdobnov E.M."/>
            <person name="Wyder S."/>
            <person name="Kriventseva E.V."/>
            <person name="Kadowaki T."/>
            <person name="Bork P."/>
            <person name="Aranda M."/>
            <person name="Bao R."/>
            <person name="Beermann A."/>
            <person name="Berns N."/>
            <person name="Bolognesi R."/>
            <person name="Bonneton F."/>
            <person name="Bopp D."/>
            <person name="Brown S.J."/>
            <person name="Bucher G."/>
            <person name="Butts T."/>
            <person name="Chaumot A."/>
            <person name="Denell R.E."/>
            <person name="Ferrier D.E."/>
            <person name="Friedrich M."/>
            <person name="Gordon C.M."/>
            <person name="Jindra M."/>
            <person name="Klingler M."/>
            <person name="Lan Q."/>
            <person name="Lattorff H.M."/>
            <person name="Laudet V."/>
            <person name="von Levetsow C."/>
            <person name="Liu Z."/>
            <person name="Lutz R."/>
            <person name="Lynch J.A."/>
            <person name="da Fonseca R.N."/>
            <person name="Posnien N."/>
            <person name="Reuter R."/>
            <person name="Roth S."/>
            <person name="Savard J."/>
            <person name="Schinko J.B."/>
            <person name="Schmitt C."/>
            <person name="Schoppmeier M."/>
            <person name="Schroder R."/>
            <person name="Shippy T.D."/>
            <person name="Simonnet F."/>
            <person name="Marques-Souza H."/>
            <person name="Tautz D."/>
            <person name="Tomoyasu Y."/>
            <person name="Trauner J."/>
            <person name="Van der Zee M."/>
            <person name="Vervoort M."/>
            <person name="Wittkopp N."/>
            <person name="Wimmer E.A."/>
            <person name="Yang X."/>
            <person name="Jones A.K."/>
            <person name="Sattelle D.B."/>
            <person name="Ebert P.R."/>
            <person name="Nelson D."/>
            <person name="Scott J.G."/>
            <person name="Beeman R.W."/>
            <person name="Muthukrishnan S."/>
            <person name="Kramer K.J."/>
            <person name="Arakane Y."/>
            <person name="Beeman R.W."/>
            <person name="Zhu Q."/>
            <person name="Hogenkamp D."/>
            <person name="Dixit R."/>
            <person name="Oppert B."/>
            <person name="Jiang H."/>
            <person name="Zou Z."/>
            <person name="Marshall J."/>
            <person name="Elpidina E."/>
            <person name="Vinokurov K."/>
            <person name="Oppert C."/>
            <person name="Zou Z."/>
            <person name="Evans J."/>
            <person name="Lu Z."/>
            <person name="Zhao P."/>
            <person name="Sumathipala N."/>
            <person name="Altincicek B."/>
            <person name="Vilcinskas A."/>
            <person name="Williams M."/>
            <person name="Hultmark D."/>
            <person name="Hetru C."/>
            <person name="Jiang H."/>
            <person name="Grimmelikhuijzen C.J."/>
            <person name="Hauser F."/>
            <person name="Cazzamali G."/>
            <person name="Williamson M."/>
            <person name="Park Y."/>
            <person name="Li B."/>
            <person name="Tanaka Y."/>
            <person name="Predel R."/>
            <person name="Neupert S."/>
            <person name="Schachtner J."/>
            <person name="Verleyen P."/>
            <person name="Raible F."/>
            <person name="Bork P."/>
            <person name="Friedrich M."/>
            <person name="Walden K.K."/>
            <person name="Robertson H.M."/>
            <person name="Angeli S."/>
            <person name="Foret S."/>
            <person name="Bucher G."/>
            <person name="Schuetz S."/>
            <person name="Maleszka R."/>
            <person name="Wimmer E.A."/>
            <person name="Beeman R.W."/>
            <person name="Lorenzen M."/>
            <person name="Tomoyasu Y."/>
            <person name="Miller S.C."/>
            <person name="Grossmann D."/>
            <person name="Bucher G."/>
        </authorList>
    </citation>
    <scope>NUCLEOTIDE SEQUENCE [LARGE SCALE GENOMIC DNA]</scope>
    <source>
        <strain evidence="1 2">Georgia GA2</strain>
    </source>
</reference>
<organism evidence="1 2">
    <name type="scientific">Tribolium castaneum</name>
    <name type="common">Red flour beetle</name>
    <dbReference type="NCBI Taxonomy" id="7070"/>
    <lineage>
        <taxon>Eukaryota</taxon>
        <taxon>Metazoa</taxon>
        <taxon>Ecdysozoa</taxon>
        <taxon>Arthropoda</taxon>
        <taxon>Hexapoda</taxon>
        <taxon>Insecta</taxon>
        <taxon>Pterygota</taxon>
        <taxon>Neoptera</taxon>
        <taxon>Endopterygota</taxon>
        <taxon>Coleoptera</taxon>
        <taxon>Polyphaga</taxon>
        <taxon>Cucujiformia</taxon>
        <taxon>Tenebrionidae</taxon>
        <taxon>Tenebrionidae incertae sedis</taxon>
        <taxon>Tribolium</taxon>
    </lineage>
</organism>
<proteinExistence type="predicted"/>
<reference evidence="1 2" key="2">
    <citation type="journal article" date="2010" name="Nucleic Acids Res.">
        <title>BeetleBase in 2010: revisions to provide comprehensive genomic information for Tribolium castaneum.</title>
        <authorList>
            <person name="Kim H.S."/>
            <person name="Murphy T."/>
            <person name="Xia J."/>
            <person name="Caragea D."/>
            <person name="Park Y."/>
            <person name="Beeman R.W."/>
            <person name="Lorenzen M.D."/>
            <person name="Butcher S."/>
            <person name="Manak J.R."/>
            <person name="Brown S.J."/>
        </authorList>
    </citation>
    <scope>NUCLEOTIDE SEQUENCE [LARGE SCALE GENOMIC DNA]</scope>
    <source>
        <strain evidence="1 2">Georgia GA2</strain>
    </source>
</reference>
<sequence>MASLRKTKVEYCNFDIMNTLENTMTNLDFL</sequence>
<gene>
    <name evidence="1" type="primary">GLEAN_02387</name>
    <name evidence="1" type="ORF">TcasGA2_TC002387</name>
</gene>
<dbReference type="Proteomes" id="UP000007266">
    <property type="component" value="Unassembled WGS sequence"/>
</dbReference>
<evidence type="ECO:0000313" key="1">
    <source>
        <dbReference type="EMBL" id="EFA13380.1"/>
    </source>
</evidence>
<keyword evidence="2" id="KW-1185">Reference proteome</keyword>
<name>D7GYF0_TRICA</name>
<dbReference type="HOGENOM" id="CLU_3406822_0_0_1"/>
<dbReference type="EMBL" id="KQ972201">
    <property type="protein sequence ID" value="EFA13380.1"/>
    <property type="molecule type" value="Genomic_DNA"/>
</dbReference>
<dbReference type="InParanoid" id="D7GYF0"/>
<dbReference type="AlphaFoldDB" id="D7GYF0"/>